<evidence type="ECO:0000256" key="1">
    <source>
        <dbReference type="SAM" id="MobiDB-lite"/>
    </source>
</evidence>
<keyword evidence="2" id="KW-1133">Transmembrane helix</keyword>
<feature type="transmembrane region" description="Helical" evidence="2">
    <location>
        <begin position="6"/>
        <end position="27"/>
    </location>
</feature>
<name>A0AAX6MSX5_9PEZI</name>
<evidence type="ECO:0000313" key="4">
    <source>
        <dbReference type="Proteomes" id="UP001369815"/>
    </source>
</evidence>
<reference evidence="3 4" key="1">
    <citation type="journal article" date="2024" name="Front Chem Biol">
        <title>Unveiling the potential of Daldinia eschscholtzii MFLUCC 19-0629 through bioactivity and bioinformatics studies for enhanced sustainable agriculture production.</title>
        <authorList>
            <person name="Brooks S."/>
            <person name="Weaver J.A."/>
            <person name="Klomchit A."/>
            <person name="Alharthi S.A."/>
            <person name="Onlamun T."/>
            <person name="Nurani R."/>
            <person name="Vong T.K."/>
            <person name="Alberti F."/>
            <person name="Greco C."/>
        </authorList>
    </citation>
    <scope>NUCLEOTIDE SEQUENCE [LARGE SCALE GENOMIC DNA]</scope>
    <source>
        <strain evidence="3">MFLUCC 19-0629</strain>
    </source>
</reference>
<gene>
    <name evidence="3" type="ORF">Daesc_002914</name>
</gene>
<accession>A0AAX6MSX5</accession>
<protein>
    <submittedName>
        <fullName evidence="3">Uncharacterized protein</fullName>
    </submittedName>
</protein>
<keyword evidence="2" id="KW-0812">Transmembrane</keyword>
<dbReference type="Proteomes" id="UP001369815">
    <property type="component" value="Unassembled WGS sequence"/>
</dbReference>
<comment type="caution">
    <text evidence="3">The sequence shown here is derived from an EMBL/GenBank/DDBJ whole genome shotgun (WGS) entry which is preliminary data.</text>
</comment>
<feature type="region of interest" description="Disordered" evidence="1">
    <location>
        <begin position="36"/>
        <end position="67"/>
    </location>
</feature>
<feature type="compositionally biased region" description="Basic and acidic residues" evidence="1">
    <location>
        <begin position="38"/>
        <end position="51"/>
    </location>
</feature>
<feature type="region of interest" description="Disordered" evidence="1">
    <location>
        <begin position="126"/>
        <end position="149"/>
    </location>
</feature>
<proteinExistence type="predicted"/>
<dbReference type="AlphaFoldDB" id="A0AAX6MSX5"/>
<feature type="compositionally biased region" description="Acidic residues" evidence="1">
    <location>
        <begin position="127"/>
        <end position="137"/>
    </location>
</feature>
<keyword evidence="4" id="KW-1185">Reference proteome</keyword>
<evidence type="ECO:0000313" key="3">
    <source>
        <dbReference type="EMBL" id="KAK6955281.1"/>
    </source>
</evidence>
<dbReference type="EMBL" id="JBANMG010000003">
    <property type="protein sequence ID" value="KAK6955281.1"/>
    <property type="molecule type" value="Genomic_DNA"/>
</dbReference>
<organism evidence="3 4">
    <name type="scientific">Daldinia eschscholtzii</name>
    <dbReference type="NCBI Taxonomy" id="292717"/>
    <lineage>
        <taxon>Eukaryota</taxon>
        <taxon>Fungi</taxon>
        <taxon>Dikarya</taxon>
        <taxon>Ascomycota</taxon>
        <taxon>Pezizomycotina</taxon>
        <taxon>Sordariomycetes</taxon>
        <taxon>Xylariomycetidae</taxon>
        <taxon>Xylariales</taxon>
        <taxon>Hypoxylaceae</taxon>
        <taxon>Daldinia</taxon>
    </lineage>
</organism>
<sequence length="169" mass="18914">MSTGQIIAIIVSAVVAVTLLIALPVVIHRHMVRRRQRQHDIEKIPKQELKTSSDSIVSQKERDGTDESRISVVNTVRSSIWGHMNRPVIPASIFDGDGDVWDSRQWPLPPGHSERYTFFSERSSISAEDDMDTEQLGEGDHDGNTTGRRLEVESKCESIWGIAEASKAH</sequence>
<keyword evidence="2" id="KW-0472">Membrane</keyword>
<evidence type="ECO:0000256" key="2">
    <source>
        <dbReference type="SAM" id="Phobius"/>
    </source>
</evidence>
<feature type="compositionally biased region" description="Basic and acidic residues" evidence="1">
    <location>
        <begin position="138"/>
        <end position="149"/>
    </location>
</feature>